<evidence type="ECO:0000313" key="1">
    <source>
        <dbReference type="EMBL" id="SDP20957.1"/>
    </source>
</evidence>
<keyword evidence="1" id="KW-0808">Transferase</keyword>
<dbReference type="SUPFAM" id="SSF55729">
    <property type="entry name" value="Acyl-CoA N-acyltransferases (Nat)"/>
    <property type="match status" value="1"/>
</dbReference>
<gene>
    <name evidence="1" type="ORF">SAMN04489708_1098</name>
</gene>
<sequence length="61" mass="7067">MPLTISTAFPDIEIHTPRCLLRPFREGDLPGIFEGLSDPRVIQHYGVRYASLEATREQLRW</sequence>
<proteinExistence type="predicted"/>
<reference evidence="2" key="1">
    <citation type="submission" date="2016-10" db="EMBL/GenBank/DDBJ databases">
        <authorList>
            <person name="Varghese N."/>
            <person name="Submissions S."/>
        </authorList>
    </citation>
    <scope>NUCLEOTIDE SEQUENCE [LARGE SCALE GENOMIC DNA]</scope>
    <source>
        <strain evidence="2">DSM 17101</strain>
    </source>
</reference>
<dbReference type="AlphaFoldDB" id="A0A1H0QUI1"/>
<keyword evidence="2" id="KW-1185">Reference proteome</keyword>
<dbReference type="EMBL" id="FNJL01000009">
    <property type="protein sequence ID" value="SDP20957.1"/>
    <property type="molecule type" value="Genomic_DNA"/>
</dbReference>
<dbReference type="InterPro" id="IPR016181">
    <property type="entry name" value="Acyl_CoA_acyltransferase"/>
</dbReference>
<dbReference type="Gene3D" id="3.40.630.30">
    <property type="match status" value="1"/>
</dbReference>
<dbReference type="Proteomes" id="UP000199317">
    <property type="component" value="Unassembled WGS sequence"/>
</dbReference>
<evidence type="ECO:0000313" key="2">
    <source>
        <dbReference type="Proteomes" id="UP000199317"/>
    </source>
</evidence>
<dbReference type="RefSeq" id="WP_225978906.1">
    <property type="nucleotide sequence ID" value="NZ_CP028290.1"/>
</dbReference>
<name>A0A1H0QUI1_9BURK</name>
<dbReference type="GO" id="GO:0016740">
    <property type="term" value="F:transferase activity"/>
    <property type="evidence" value="ECO:0007669"/>
    <property type="project" value="UniProtKB-KW"/>
</dbReference>
<organism evidence="1 2">
    <name type="scientific">Paracidovorax cattleyae</name>
    <dbReference type="NCBI Taxonomy" id="80868"/>
    <lineage>
        <taxon>Bacteria</taxon>
        <taxon>Pseudomonadati</taxon>
        <taxon>Pseudomonadota</taxon>
        <taxon>Betaproteobacteria</taxon>
        <taxon>Burkholderiales</taxon>
        <taxon>Comamonadaceae</taxon>
        <taxon>Paracidovorax</taxon>
    </lineage>
</organism>
<protein>
    <submittedName>
        <fullName evidence="1">Ribosomal-protein-alanine N-acetyltransferase</fullName>
    </submittedName>
</protein>
<accession>A0A1H0QUI1</accession>